<dbReference type="AlphaFoldDB" id="A0A388JQP4"/>
<dbReference type="Proteomes" id="UP000265515">
    <property type="component" value="Unassembled WGS sequence"/>
</dbReference>
<evidence type="ECO:0000256" key="1">
    <source>
        <dbReference type="SAM" id="MobiDB-lite"/>
    </source>
</evidence>
<comment type="caution">
    <text evidence="2">The sequence shown here is derived from an EMBL/GenBank/DDBJ whole genome shotgun (WGS) entry which is preliminary data.</text>
</comment>
<feature type="compositionally biased region" description="Basic and acidic residues" evidence="1">
    <location>
        <begin position="56"/>
        <end position="69"/>
    </location>
</feature>
<dbReference type="EMBL" id="BFEA01000009">
    <property type="protein sequence ID" value="GBG60149.1"/>
    <property type="molecule type" value="Genomic_DNA"/>
</dbReference>
<evidence type="ECO:0000313" key="2">
    <source>
        <dbReference type="EMBL" id="GBG60149.1"/>
    </source>
</evidence>
<evidence type="ECO:0000313" key="3">
    <source>
        <dbReference type="Proteomes" id="UP000265515"/>
    </source>
</evidence>
<dbReference type="Gramene" id="GBG60149">
    <property type="protein sequence ID" value="GBG60149"/>
    <property type="gene ID" value="CBR_g3392"/>
</dbReference>
<protein>
    <submittedName>
        <fullName evidence="2">Uncharacterized protein</fullName>
    </submittedName>
</protein>
<feature type="region of interest" description="Disordered" evidence="1">
    <location>
        <begin position="1"/>
        <end position="70"/>
    </location>
</feature>
<name>A0A388JQP4_CHABU</name>
<keyword evidence="3" id="KW-1185">Reference proteome</keyword>
<organism evidence="2 3">
    <name type="scientific">Chara braunii</name>
    <name type="common">Braun's stonewort</name>
    <dbReference type="NCBI Taxonomy" id="69332"/>
    <lineage>
        <taxon>Eukaryota</taxon>
        <taxon>Viridiplantae</taxon>
        <taxon>Streptophyta</taxon>
        <taxon>Charophyceae</taxon>
        <taxon>Charales</taxon>
        <taxon>Characeae</taxon>
        <taxon>Chara</taxon>
    </lineage>
</organism>
<feature type="region of interest" description="Disordered" evidence="1">
    <location>
        <begin position="154"/>
        <end position="183"/>
    </location>
</feature>
<accession>A0A388JQP4</accession>
<proteinExistence type="predicted"/>
<feature type="compositionally biased region" description="Basic and acidic residues" evidence="1">
    <location>
        <begin position="159"/>
        <end position="173"/>
    </location>
</feature>
<gene>
    <name evidence="2" type="ORF">CBR_g3392</name>
</gene>
<sequence length="214" mass="23889">MGGRDGRCEQRRERSGSGRESWDNVGGRKERGREVETGRNGGGRGRDEVGMGWESGGRDGRRVGTGKEREEEEIAMTSGWDSLPIAMRLGGRRLGCCARLCQLEGGMRGTTNLVEVDDIDDEIRRLYTLHEKRRRGKTPLAEVAAFRRPTFDMDGSVDDNARTRAECSRQANERRKKVPAGGGPDGILHFILNQRRTLEVGRPPTGSTEEDLRY</sequence>
<reference evidence="2 3" key="1">
    <citation type="journal article" date="2018" name="Cell">
        <title>The Chara Genome: Secondary Complexity and Implications for Plant Terrestrialization.</title>
        <authorList>
            <person name="Nishiyama T."/>
            <person name="Sakayama H."/>
            <person name="Vries J.D."/>
            <person name="Buschmann H."/>
            <person name="Saint-Marcoux D."/>
            <person name="Ullrich K.K."/>
            <person name="Haas F.B."/>
            <person name="Vanderstraeten L."/>
            <person name="Becker D."/>
            <person name="Lang D."/>
            <person name="Vosolsobe S."/>
            <person name="Rombauts S."/>
            <person name="Wilhelmsson P.K.I."/>
            <person name="Janitza P."/>
            <person name="Kern R."/>
            <person name="Heyl A."/>
            <person name="Rumpler F."/>
            <person name="Villalobos L.I.A.C."/>
            <person name="Clay J.M."/>
            <person name="Skokan R."/>
            <person name="Toyoda A."/>
            <person name="Suzuki Y."/>
            <person name="Kagoshima H."/>
            <person name="Schijlen E."/>
            <person name="Tajeshwar N."/>
            <person name="Catarino B."/>
            <person name="Hetherington A.J."/>
            <person name="Saltykova A."/>
            <person name="Bonnot C."/>
            <person name="Breuninger H."/>
            <person name="Symeonidi A."/>
            <person name="Radhakrishnan G.V."/>
            <person name="Van Nieuwerburgh F."/>
            <person name="Deforce D."/>
            <person name="Chang C."/>
            <person name="Karol K.G."/>
            <person name="Hedrich R."/>
            <person name="Ulvskov P."/>
            <person name="Glockner G."/>
            <person name="Delwiche C.F."/>
            <person name="Petrasek J."/>
            <person name="Van de Peer Y."/>
            <person name="Friml J."/>
            <person name="Beilby M."/>
            <person name="Dolan L."/>
            <person name="Kohara Y."/>
            <person name="Sugano S."/>
            <person name="Fujiyama A."/>
            <person name="Delaux P.-M."/>
            <person name="Quint M."/>
            <person name="TheiBen G."/>
            <person name="Hagemann M."/>
            <person name="Harholt J."/>
            <person name="Dunand C."/>
            <person name="Zachgo S."/>
            <person name="Langdale J."/>
            <person name="Maumus F."/>
            <person name="Straeten D.V.D."/>
            <person name="Gould S.B."/>
            <person name="Rensing S.A."/>
        </authorList>
    </citation>
    <scope>NUCLEOTIDE SEQUENCE [LARGE SCALE GENOMIC DNA]</scope>
    <source>
        <strain evidence="2 3">S276</strain>
    </source>
</reference>
<feature type="compositionally biased region" description="Basic and acidic residues" evidence="1">
    <location>
        <begin position="1"/>
        <end position="37"/>
    </location>
</feature>